<sequence>MDADILISLRLFGFKMSCFPNRLRLHKLSRKLKIPGLTLQLQKKLSGFASQLWLSRGTKSCPNGKSILSLLNLLASMILALSTRNRSAIDRMESPHVTMYPNRDTTPLAACCSLGQAHLNGTFSSEPTSSRSNS</sequence>
<comment type="caution">
    <text evidence="1">The sequence shown here is derived from an EMBL/GenBank/DDBJ whole genome shotgun (WGS) entry which is preliminary data.</text>
</comment>
<dbReference type="Proteomes" id="UP001154282">
    <property type="component" value="Unassembled WGS sequence"/>
</dbReference>
<accession>A0AAV0RF09</accession>
<gene>
    <name evidence="1" type="ORF">LITE_LOCUS47438</name>
</gene>
<reference evidence="1" key="1">
    <citation type="submission" date="2022-08" db="EMBL/GenBank/DDBJ databases">
        <authorList>
            <person name="Gutierrez-Valencia J."/>
        </authorList>
    </citation>
    <scope>NUCLEOTIDE SEQUENCE</scope>
</reference>
<dbReference type="EMBL" id="CAMGYJ010000010">
    <property type="protein sequence ID" value="CAI0555067.1"/>
    <property type="molecule type" value="Genomic_DNA"/>
</dbReference>
<evidence type="ECO:0000313" key="1">
    <source>
        <dbReference type="EMBL" id="CAI0555067.1"/>
    </source>
</evidence>
<organism evidence="1 2">
    <name type="scientific">Linum tenue</name>
    <dbReference type="NCBI Taxonomy" id="586396"/>
    <lineage>
        <taxon>Eukaryota</taxon>
        <taxon>Viridiplantae</taxon>
        <taxon>Streptophyta</taxon>
        <taxon>Embryophyta</taxon>
        <taxon>Tracheophyta</taxon>
        <taxon>Spermatophyta</taxon>
        <taxon>Magnoliopsida</taxon>
        <taxon>eudicotyledons</taxon>
        <taxon>Gunneridae</taxon>
        <taxon>Pentapetalae</taxon>
        <taxon>rosids</taxon>
        <taxon>fabids</taxon>
        <taxon>Malpighiales</taxon>
        <taxon>Linaceae</taxon>
        <taxon>Linum</taxon>
    </lineage>
</organism>
<keyword evidence="2" id="KW-1185">Reference proteome</keyword>
<dbReference type="AlphaFoldDB" id="A0AAV0RF09"/>
<evidence type="ECO:0000313" key="2">
    <source>
        <dbReference type="Proteomes" id="UP001154282"/>
    </source>
</evidence>
<protein>
    <submittedName>
        <fullName evidence="1">Uncharacterized protein</fullName>
    </submittedName>
</protein>
<name>A0AAV0RF09_9ROSI</name>
<proteinExistence type="predicted"/>